<dbReference type="PANTHER" id="PTHR43709:SF2">
    <property type="entry name" value="DUF453 DOMAIN PROTEIN (AFU_ORTHOLOGUE AFUA_6G00360)"/>
    <property type="match status" value="1"/>
</dbReference>
<dbReference type="GO" id="GO:0016853">
    <property type="term" value="F:isomerase activity"/>
    <property type="evidence" value="ECO:0007669"/>
    <property type="project" value="UniProtKB-KW"/>
</dbReference>
<dbReference type="EMBL" id="KN824278">
    <property type="protein sequence ID" value="KIM33173.1"/>
    <property type="molecule type" value="Genomic_DNA"/>
</dbReference>
<dbReference type="OrthoDB" id="10267539at2759"/>
<reference evidence="4" key="2">
    <citation type="submission" date="2015-01" db="EMBL/GenBank/DDBJ databases">
        <title>Evolutionary Origins and Diversification of the Mycorrhizal Mutualists.</title>
        <authorList>
            <consortium name="DOE Joint Genome Institute"/>
            <consortium name="Mycorrhizal Genomics Consortium"/>
            <person name="Kohler A."/>
            <person name="Kuo A."/>
            <person name="Nagy L.G."/>
            <person name="Floudas D."/>
            <person name="Copeland A."/>
            <person name="Barry K.W."/>
            <person name="Cichocki N."/>
            <person name="Veneault-Fourrey C."/>
            <person name="LaButti K."/>
            <person name="Lindquist E.A."/>
            <person name="Lipzen A."/>
            <person name="Lundell T."/>
            <person name="Morin E."/>
            <person name="Murat C."/>
            <person name="Riley R."/>
            <person name="Ohm R."/>
            <person name="Sun H."/>
            <person name="Tunlid A."/>
            <person name="Henrissat B."/>
            <person name="Grigoriev I.V."/>
            <person name="Hibbett D.S."/>
            <person name="Martin F."/>
        </authorList>
    </citation>
    <scope>NUCLEOTIDE SEQUENCE [LARGE SCALE GENOMIC DNA]</scope>
    <source>
        <strain evidence="4">MAFF 305830</strain>
    </source>
</reference>
<evidence type="ECO:0000313" key="3">
    <source>
        <dbReference type="EMBL" id="KIM33173.1"/>
    </source>
</evidence>
<dbReference type="Gene3D" id="3.10.310.10">
    <property type="entry name" value="Diaminopimelate Epimerase, Chain A, domain 1"/>
    <property type="match status" value="2"/>
</dbReference>
<evidence type="ECO:0000313" key="4">
    <source>
        <dbReference type="Proteomes" id="UP000054097"/>
    </source>
</evidence>
<dbReference type="HOGENOM" id="CLU_026443_0_0_1"/>
<evidence type="ECO:0000256" key="2">
    <source>
        <dbReference type="ARBA" id="ARBA00023235"/>
    </source>
</evidence>
<dbReference type="SUPFAM" id="SSF54506">
    <property type="entry name" value="Diaminopimelate epimerase-like"/>
    <property type="match status" value="2"/>
</dbReference>
<organism evidence="3 4">
    <name type="scientific">Serendipita vermifera MAFF 305830</name>
    <dbReference type="NCBI Taxonomy" id="933852"/>
    <lineage>
        <taxon>Eukaryota</taxon>
        <taxon>Fungi</taxon>
        <taxon>Dikarya</taxon>
        <taxon>Basidiomycota</taxon>
        <taxon>Agaricomycotina</taxon>
        <taxon>Agaricomycetes</taxon>
        <taxon>Sebacinales</taxon>
        <taxon>Serendipitaceae</taxon>
        <taxon>Serendipita</taxon>
    </lineage>
</organism>
<dbReference type="InterPro" id="IPR007400">
    <property type="entry name" value="PrpF-like"/>
</dbReference>
<dbReference type="AlphaFoldDB" id="A0A0C2X4Z2"/>
<reference evidence="3 4" key="1">
    <citation type="submission" date="2014-04" db="EMBL/GenBank/DDBJ databases">
        <authorList>
            <consortium name="DOE Joint Genome Institute"/>
            <person name="Kuo A."/>
            <person name="Zuccaro A."/>
            <person name="Kohler A."/>
            <person name="Nagy L.G."/>
            <person name="Floudas D."/>
            <person name="Copeland A."/>
            <person name="Barry K.W."/>
            <person name="Cichocki N."/>
            <person name="Veneault-Fourrey C."/>
            <person name="LaButti K."/>
            <person name="Lindquist E.A."/>
            <person name="Lipzen A."/>
            <person name="Lundell T."/>
            <person name="Morin E."/>
            <person name="Murat C."/>
            <person name="Sun H."/>
            <person name="Tunlid A."/>
            <person name="Henrissat B."/>
            <person name="Grigoriev I.V."/>
            <person name="Hibbett D.S."/>
            <person name="Martin F."/>
            <person name="Nordberg H.P."/>
            <person name="Cantor M.N."/>
            <person name="Hua S.X."/>
        </authorList>
    </citation>
    <scope>NUCLEOTIDE SEQUENCE [LARGE SCALE GENOMIC DNA]</scope>
    <source>
        <strain evidence="3 4">MAFF 305830</strain>
    </source>
</reference>
<keyword evidence="2" id="KW-0413">Isomerase</keyword>
<gene>
    <name evidence="3" type="ORF">M408DRAFT_61205</name>
</gene>
<dbReference type="PANTHER" id="PTHR43709">
    <property type="entry name" value="ACONITATE ISOMERASE-RELATED"/>
    <property type="match status" value="1"/>
</dbReference>
<accession>A0A0C2X4Z2</accession>
<dbReference type="Pfam" id="PF04303">
    <property type="entry name" value="PrpF"/>
    <property type="match status" value="1"/>
</dbReference>
<keyword evidence="4" id="KW-1185">Reference proteome</keyword>
<protein>
    <recommendedName>
        <fullName evidence="5">PrpF protein</fullName>
    </recommendedName>
</protein>
<evidence type="ECO:0008006" key="5">
    <source>
        <dbReference type="Google" id="ProtNLM"/>
    </source>
</evidence>
<sequence>MIFRSYIRATVRHFDVCSRRFTSTLLQPGSTRRPKSLNEVLNPLPNVGFYRGGTSKGVFIHSDYLPESPKLWTNVLNGLMGSPDPVHKRQLNGMGGGISSLSKVIVVSPSKRDDIDCEYTFVQVQVDREDLDLAGNCGNLSSVAGIFAVDAGICQARPEGGHGRVRSWNTNTNKVIDTVFPIDDQGRPLLDLPEVEVAGVSGKASKISVEFLNPSGAMTGKLLPTGASVDVLELPGDDLAEVSLVDATNPTVILPYHELRILLSLSPGAAINFEDEETLRVLELVRTAGASRMQLAPALAQPKIVVVQPAEENSKEDLAVTALSMGRPHKAIPMTVGLCLGVASRIQNSVVERMLRGNSAYLDRGTVSLRHPGGVVEVSAAWDGDLKAASVVRSGRRLMRGDVFW</sequence>
<proteinExistence type="inferred from homology"/>
<dbReference type="Proteomes" id="UP000054097">
    <property type="component" value="Unassembled WGS sequence"/>
</dbReference>
<evidence type="ECO:0000256" key="1">
    <source>
        <dbReference type="ARBA" id="ARBA00007673"/>
    </source>
</evidence>
<comment type="similarity">
    <text evidence="1">Belongs to the PrpF family.</text>
</comment>
<name>A0A0C2X4Z2_SERVB</name>
<dbReference type="STRING" id="933852.A0A0C2X4Z2"/>